<accession>A0A0F8ZTN3</accession>
<evidence type="ECO:0000313" key="1">
    <source>
        <dbReference type="EMBL" id="KKK63306.1"/>
    </source>
</evidence>
<comment type="caution">
    <text evidence="1">The sequence shown here is derived from an EMBL/GenBank/DDBJ whole genome shotgun (WGS) entry which is preliminary data.</text>
</comment>
<name>A0A0F8ZTN3_9ZZZZ</name>
<sequence>MTIKTTHLNDIFRDRRQLNTDSINRETPCRRKRFRKVNASPWWLKVNYVSQHLHAASNQNRIKPIIKN</sequence>
<dbReference type="EMBL" id="LAZR01061577">
    <property type="protein sequence ID" value="KKK63306.1"/>
    <property type="molecule type" value="Genomic_DNA"/>
</dbReference>
<organism evidence="1">
    <name type="scientific">marine sediment metagenome</name>
    <dbReference type="NCBI Taxonomy" id="412755"/>
    <lineage>
        <taxon>unclassified sequences</taxon>
        <taxon>metagenomes</taxon>
        <taxon>ecological metagenomes</taxon>
    </lineage>
</organism>
<proteinExistence type="predicted"/>
<protein>
    <submittedName>
        <fullName evidence="1">Uncharacterized protein</fullName>
    </submittedName>
</protein>
<dbReference type="AlphaFoldDB" id="A0A0F8ZTN3"/>
<reference evidence="1" key="1">
    <citation type="journal article" date="2015" name="Nature">
        <title>Complex archaea that bridge the gap between prokaryotes and eukaryotes.</title>
        <authorList>
            <person name="Spang A."/>
            <person name="Saw J.H."/>
            <person name="Jorgensen S.L."/>
            <person name="Zaremba-Niedzwiedzka K."/>
            <person name="Martijn J."/>
            <person name="Lind A.E."/>
            <person name="van Eijk R."/>
            <person name="Schleper C."/>
            <person name="Guy L."/>
            <person name="Ettema T.J."/>
        </authorList>
    </citation>
    <scope>NUCLEOTIDE SEQUENCE</scope>
</reference>
<gene>
    <name evidence="1" type="ORF">LCGC14_2995600</name>
</gene>